<keyword evidence="3" id="KW-1185">Reference proteome</keyword>
<feature type="chain" id="PRO_5022723284" evidence="1">
    <location>
        <begin position="29"/>
        <end position="124"/>
    </location>
</feature>
<protein>
    <submittedName>
        <fullName evidence="2">Uncharacterized protein</fullName>
    </submittedName>
</protein>
<evidence type="ECO:0000256" key="1">
    <source>
        <dbReference type="SAM" id="SignalP"/>
    </source>
</evidence>
<feature type="signal peptide" evidence="1">
    <location>
        <begin position="1"/>
        <end position="28"/>
    </location>
</feature>
<reference evidence="2 3" key="1">
    <citation type="submission" date="2019-05" db="EMBL/GenBank/DDBJ databases">
        <title>Another draft genome of Portunus trituberculatus and its Hox gene families provides insights of decapod evolution.</title>
        <authorList>
            <person name="Jeong J.-H."/>
            <person name="Song I."/>
            <person name="Kim S."/>
            <person name="Choi T."/>
            <person name="Kim D."/>
            <person name="Ryu S."/>
            <person name="Kim W."/>
        </authorList>
    </citation>
    <scope>NUCLEOTIDE SEQUENCE [LARGE SCALE GENOMIC DNA]</scope>
    <source>
        <tissue evidence="2">Muscle</tissue>
    </source>
</reference>
<keyword evidence="1" id="KW-0732">Signal</keyword>
<comment type="caution">
    <text evidence="2">The sequence shown here is derived from an EMBL/GenBank/DDBJ whole genome shotgun (WGS) entry which is preliminary data.</text>
</comment>
<sequence length="124" mass="13597">MGSEQPQLPRLPAMLLLLMLLLVPGLLPRLSYRARQRTYFTSLRRPVNSRLASLKALAAITAAVSGKHRTSGYISSRGNIVQFSEGYRIALRVVPTVYLTLVRVAPRSSDAQAQIAGVAPKRRG</sequence>
<evidence type="ECO:0000313" key="2">
    <source>
        <dbReference type="EMBL" id="MPC39924.1"/>
    </source>
</evidence>
<evidence type="ECO:0000313" key="3">
    <source>
        <dbReference type="Proteomes" id="UP000324222"/>
    </source>
</evidence>
<gene>
    <name evidence="2" type="ORF">E2C01_033478</name>
</gene>
<accession>A0A5B7F5M3</accession>
<dbReference type="AlphaFoldDB" id="A0A5B7F5M3"/>
<dbReference type="EMBL" id="VSRR010004523">
    <property type="protein sequence ID" value="MPC39924.1"/>
    <property type="molecule type" value="Genomic_DNA"/>
</dbReference>
<dbReference type="Proteomes" id="UP000324222">
    <property type="component" value="Unassembled WGS sequence"/>
</dbReference>
<organism evidence="2 3">
    <name type="scientific">Portunus trituberculatus</name>
    <name type="common">Swimming crab</name>
    <name type="synonym">Neptunus trituberculatus</name>
    <dbReference type="NCBI Taxonomy" id="210409"/>
    <lineage>
        <taxon>Eukaryota</taxon>
        <taxon>Metazoa</taxon>
        <taxon>Ecdysozoa</taxon>
        <taxon>Arthropoda</taxon>
        <taxon>Crustacea</taxon>
        <taxon>Multicrustacea</taxon>
        <taxon>Malacostraca</taxon>
        <taxon>Eumalacostraca</taxon>
        <taxon>Eucarida</taxon>
        <taxon>Decapoda</taxon>
        <taxon>Pleocyemata</taxon>
        <taxon>Brachyura</taxon>
        <taxon>Eubrachyura</taxon>
        <taxon>Portunoidea</taxon>
        <taxon>Portunidae</taxon>
        <taxon>Portuninae</taxon>
        <taxon>Portunus</taxon>
    </lineage>
</organism>
<name>A0A5B7F5M3_PORTR</name>
<proteinExistence type="predicted"/>